<gene>
    <name evidence="1" type="ORF">YLM1_0526</name>
</gene>
<reference evidence="1 2" key="1">
    <citation type="journal article" date="2016" name="Genome Announc.">
        <title>Draft Genome Sequence of the Rumen Methanogen Methanobrevibacter olleyae YLM1.</title>
        <authorList>
            <person name="Kelly W.J."/>
            <person name="Li D."/>
            <person name="Lambie S.C."/>
            <person name="Cox F."/>
            <person name="Attwood G.T."/>
            <person name="Altermann E."/>
            <person name="Leahy S.C."/>
        </authorList>
    </citation>
    <scope>NUCLEOTIDE SEQUENCE [LARGE SCALE GENOMIC DNA]</scope>
    <source>
        <strain evidence="1 2">YLM1</strain>
    </source>
</reference>
<dbReference type="AlphaFoldDB" id="A0A126QY47"/>
<dbReference type="PATRIC" id="fig|294671.3.peg.545"/>
<sequence length="162" mass="19830">MLSEEEIRRLFESLSIREIIEPALDNWIAYESTGKTIINLKTGKIQGIRLNNNELLDMSYDSEHIELYKIEQEEDLFDIEDLLDSEEYEKFLDFKLEKEEDEYFDSYNPELFSEFCNIESIDEKERQLKILIENYEEYHFNNYQDFEHSIILKYYDEEDYTY</sequence>
<dbReference type="Proteomes" id="UP000066376">
    <property type="component" value="Chromosome"/>
</dbReference>
<dbReference type="RefSeq" id="WP_067146030.1">
    <property type="nucleotide sequence ID" value="NZ_CP014265.1"/>
</dbReference>
<keyword evidence="2" id="KW-1185">Reference proteome</keyword>
<reference evidence="2" key="2">
    <citation type="submission" date="2016-02" db="EMBL/GenBank/DDBJ databases">
        <title>The draft genome sequence of the rumen methanogen Methanobrevibacter olleyae YLM1.</title>
        <authorList>
            <consortium name="New Zealand Agricultural Greenhouse Gas Research Centre/Pastoral Greenhouse Gas Research Consortium"/>
            <person name="Kelly W.J."/>
            <person name="Li D."/>
            <person name="Lambie S.C."/>
            <person name="Attwood G.T."/>
            <person name="Altermann E."/>
            <person name="Leahy S.C."/>
        </authorList>
    </citation>
    <scope>NUCLEOTIDE SEQUENCE [LARGE SCALE GENOMIC DNA]</scope>
    <source>
        <strain evidence="2">YLM1</strain>
    </source>
</reference>
<name>A0A126QY47_METOL</name>
<organism evidence="1 2">
    <name type="scientific">Methanobrevibacter olleyae</name>
    <dbReference type="NCBI Taxonomy" id="294671"/>
    <lineage>
        <taxon>Archaea</taxon>
        <taxon>Methanobacteriati</taxon>
        <taxon>Methanobacteriota</taxon>
        <taxon>Methanomada group</taxon>
        <taxon>Methanobacteria</taxon>
        <taxon>Methanobacteriales</taxon>
        <taxon>Methanobacteriaceae</taxon>
        <taxon>Methanobrevibacter</taxon>
    </lineage>
</organism>
<dbReference type="EMBL" id="CP014265">
    <property type="protein sequence ID" value="AMK15083.1"/>
    <property type="molecule type" value="Genomic_DNA"/>
</dbReference>
<protein>
    <submittedName>
        <fullName evidence="1">Uncharacterized protein</fullName>
    </submittedName>
</protein>
<accession>A0A126QY47</accession>
<dbReference type="GeneID" id="28488826"/>
<proteinExistence type="predicted"/>
<evidence type="ECO:0000313" key="1">
    <source>
        <dbReference type="EMBL" id="AMK15083.1"/>
    </source>
</evidence>
<evidence type="ECO:0000313" key="2">
    <source>
        <dbReference type="Proteomes" id="UP000066376"/>
    </source>
</evidence>
<dbReference type="KEGG" id="mol:YLM1_0526"/>